<dbReference type="VEuPathDB" id="FungiDB:RO3G_06350"/>
<dbReference type="InParanoid" id="I1BZL5"/>
<dbReference type="GeneID" id="93613321"/>
<protein>
    <submittedName>
        <fullName evidence="3">Uncharacterized protein</fullName>
    </submittedName>
</protein>
<dbReference type="Proteomes" id="UP000009138">
    <property type="component" value="Unassembled WGS sequence"/>
</dbReference>
<feature type="compositionally biased region" description="Acidic residues" evidence="2">
    <location>
        <begin position="192"/>
        <end position="203"/>
    </location>
</feature>
<dbReference type="RefSeq" id="XP_067517041.1">
    <property type="nucleotide sequence ID" value="XM_067660940.1"/>
</dbReference>
<feature type="region of interest" description="Disordered" evidence="2">
    <location>
        <begin position="183"/>
        <end position="218"/>
    </location>
</feature>
<name>I1BZL5_RHIO9</name>
<reference evidence="3 4" key="1">
    <citation type="journal article" date="2009" name="PLoS Genet.">
        <title>Genomic analysis of the basal lineage fungus Rhizopus oryzae reveals a whole-genome duplication.</title>
        <authorList>
            <person name="Ma L.-J."/>
            <person name="Ibrahim A.S."/>
            <person name="Skory C."/>
            <person name="Grabherr M.G."/>
            <person name="Burger G."/>
            <person name="Butler M."/>
            <person name="Elias M."/>
            <person name="Idnurm A."/>
            <person name="Lang B.F."/>
            <person name="Sone T."/>
            <person name="Abe A."/>
            <person name="Calvo S.E."/>
            <person name="Corrochano L.M."/>
            <person name="Engels R."/>
            <person name="Fu J."/>
            <person name="Hansberg W."/>
            <person name="Kim J.-M."/>
            <person name="Kodira C.D."/>
            <person name="Koehrsen M.J."/>
            <person name="Liu B."/>
            <person name="Miranda-Saavedra D."/>
            <person name="O'Leary S."/>
            <person name="Ortiz-Castellanos L."/>
            <person name="Poulter R."/>
            <person name="Rodriguez-Romero J."/>
            <person name="Ruiz-Herrera J."/>
            <person name="Shen Y.-Q."/>
            <person name="Zeng Q."/>
            <person name="Galagan J."/>
            <person name="Birren B.W."/>
            <person name="Cuomo C.A."/>
            <person name="Wickes B.L."/>
        </authorList>
    </citation>
    <scope>NUCLEOTIDE SEQUENCE [LARGE SCALE GENOMIC DNA]</scope>
    <source>
        <strain evidence="4">RA 99-880 / ATCC MYA-4621 / FGSC 9543 / NRRL 43880</strain>
    </source>
</reference>
<proteinExistence type="predicted"/>
<evidence type="ECO:0000313" key="3">
    <source>
        <dbReference type="EMBL" id="EIE81645.1"/>
    </source>
</evidence>
<feature type="coiled-coil region" evidence="1">
    <location>
        <begin position="2"/>
        <end position="29"/>
    </location>
</feature>
<keyword evidence="1" id="KW-0175">Coiled coil</keyword>
<evidence type="ECO:0000256" key="1">
    <source>
        <dbReference type="SAM" id="Coils"/>
    </source>
</evidence>
<dbReference type="EMBL" id="CH476735">
    <property type="protein sequence ID" value="EIE81645.1"/>
    <property type="molecule type" value="Genomic_DNA"/>
</dbReference>
<organism evidence="3 4">
    <name type="scientific">Rhizopus delemar (strain RA 99-880 / ATCC MYA-4621 / FGSC 9543 / NRRL 43880)</name>
    <name type="common">Mucormycosis agent</name>
    <name type="synonym">Rhizopus arrhizus var. delemar</name>
    <dbReference type="NCBI Taxonomy" id="246409"/>
    <lineage>
        <taxon>Eukaryota</taxon>
        <taxon>Fungi</taxon>
        <taxon>Fungi incertae sedis</taxon>
        <taxon>Mucoromycota</taxon>
        <taxon>Mucoromycotina</taxon>
        <taxon>Mucoromycetes</taxon>
        <taxon>Mucorales</taxon>
        <taxon>Mucorineae</taxon>
        <taxon>Rhizopodaceae</taxon>
        <taxon>Rhizopus</taxon>
    </lineage>
</organism>
<accession>I1BZL5</accession>
<sequence length="228" mass="26508">MIQRLTQELAAARSEIEQLRTTTIQLQNQLNHERLTSNQPTPPVITNIQSSFDIPEPTPTTSPWHNPDQVRRLKESLMQQRQQRRQQRQEAAARILQPPSENQGFKYIYLPTKARVPIGQLRSRLRKLDINNNRVLDIHHPDRNVVALLVHNDYADELRPICNDSRYFYAQGWISKQTLQENLPSSRHNSEPESDPLCFEDENMSTTDEYKNQDLPSDEACMNDALSL</sequence>
<dbReference type="eggNOG" id="ENOG502SRHM">
    <property type="taxonomic scope" value="Eukaryota"/>
</dbReference>
<keyword evidence="4" id="KW-1185">Reference proteome</keyword>
<evidence type="ECO:0000313" key="4">
    <source>
        <dbReference type="Proteomes" id="UP000009138"/>
    </source>
</evidence>
<dbReference type="AlphaFoldDB" id="I1BZL5"/>
<gene>
    <name evidence="3" type="ORF">RO3G_06350</name>
</gene>
<evidence type="ECO:0000256" key="2">
    <source>
        <dbReference type="SAM" id="MobiDB-lite"/>
    </source>
</evidence>